<reference evidence="3" key="1">
    <citation type="submission" date="2017-08" db="EMBL/GenBank/DDBJ databases">
        <authorList>
            <person name="Varghese N."/>
            <person name="Submissions S."/>
        </authorList>
    </citation>
    <scope>NUCLEOTIDE SEQUENCE [LARGE SCALE GENOMIC DNA]</scope>
    <source>
        <strain evidence="3">USBA17B2</strain>
    </source>
</reference>
<keyword evidence="1" id="KW-0472">Membrane</keyword>
<evidence type="ECO:0000256" key="1">
    <source>
        <dbReference type="SAM" id="Phobius"/>
    </source>
</evidence>
<keyword evidence="3" id="KW-1185">Reference proteome</keyword>
<evidence type="ECO:0000313" key="3">
    <source>
        <dbReference type="Proteomes" id="UP000219688"/>
    </source>
</evidence>
<protein>
    <submittedName>
        <fullName evidence="2">Uncharacterized protein</fullName>
    </submittedName>
</protein>
<evidence type="ECO:0000313" key="2">
    <source>
        <dbReference type="EMBL" id="SOC54646.1"/>
    </source>
</evidence>
<dbReference type="AlphaFoldDB" id="A0A285VN59"/>
<name>A0A285VN59_9MICO</name>
<organism evidence="2 3">
    <name type="scientific">Ornithinimicrobium cerasi</name>
    <dbReference type="NCBI Taxonomy" id="2248773"/>
    <lineage>
        <taxon>Bacteria</taxon>
        <taxon>Bacillati</taxon>
        <taxon>Actinomycetota</taxon>
        <taxon>Actinomycetes</taxon>
        <taxon>Micrococcales</taxon>
        <taxon>Ornithinimicrobiaceae</taxon>
        <taxon>Ornithinimicrobium</taxon>
    </lineage>
</organism>
<dbReference type="RefSeq" id="WP_097187605.1">
    <property type="nucleotide sequence ID" value="NZ_OBQK01000003.1"/>
</dbReference>
<dbReference type="EMBL" id="OBQK01000003">
    <property type="protein sequence ID" value="SOC54646.1"/>
    <property type="molecule type" value="Genomic_DNA"/>
</dbReference>
<proteinExistence type="predicted"/>
<keyword evidence="1" id="KW-1133">Transmembrane helix</keyword>
<sequence>MTQRLRLVGIMLMVFGLVFFGGSAVAFSMYQDGAHSLQSFSEVQGVELDYNDQGQLVDRGDTAAAEGIMAMLETEWGYPVSDREMDPNDPLVNTASEYMYQMAVVTHHVIDGTYEVTLTEDQVVDADGNALTELAVNGETVPVPDPFPADGWTFEVNGDGRYWNDFDRTNPADAAARPMIWTGTVHGLVGELGVGTVTASALKLALGFTALLAGLGAINLLTGAGLFWAAGPRKAAELPAAPVEQPELERIG</sequence>
<feature type="transmembrane region" description="Helical" evidence="1">
    <location>
        <begin position="204"/>
        <end position="229"/>
    </location>
</feature>
<feature type="transmembrane region" description="Helical" evidence="1">
    <location>
        <begin position="7"/>
        <end position="30"/>
    </location>
</feature>
<keyword evidence="1" id="KW-0812">Transmembrane</keyword>
<dbReference type="STRING" id="1122622.GCA_000421185_02215"/>
<gene>
    <name evidence="2" type="ORF">SAMN05421879_103282</name>
</gene>
<accession>A0A285VN59</accession>
<dbReference type="Proteomes" id="UP000219688">
    <property type="component" value="Unassembled WGS sequence"/>
</dbReference>